<dbReference type="InterPro" id="IPR052341">
    <property type="entry name" value="LOG_family_nucleotidases"/>
</dbReference>
<dbReference type="GO" id="GO:0008714">
    <property type="term" value="F:AMP nucleosidase activity"/>
    <property type="evidence" value="ECO:0007669"/>
    <property type="project" value="UniProtKB-EC"/>
</dbReference>
<dbReference type="PANTHER" id="PTHR43393">
    <property type="entry name" value="CYTOKININ RIBOSIDE 5'-MONOPHOSPHATE PHOSPHORIBOHYDROLASE"/>
    <property type="match status" value="1"/>
</dbReference>
<comment type="catalytic activity">
    <reaction evidence="1">
        <text>AMP + H2O = D-ribose 5-phosphate + adenine</text>
        <dbReference type="Rhea" id="RHEA:20129"/>
        <dbReference type="ChEBI" id="CHEBI:15377"/>
        <dbReference type="ChEBI" id="CHEBI:16708"/>
        <dbReference type="ChEBI" id="CHEBI:78346"/>
        <dbReference type="ChEBI" id="CHEBI:456215"/>
        <dbReference type="EC" id="3.2.2.4"/>
    </reaction>
</comment>
<comment type="caution">
    <text evidence="6">The sequence shown here is derived from an EMBL/GenBank/DDBJ whole genome shotgun (WGS) entry which is preliminary data.</text>
</comment>
<evidence type="ECO:0000259" key="5">
    <source>
        <dbReference type="Pfam" id="PF14793"/>
    </source>
</evidence>
<dbReference type="InterPro" id="IPR027820">
    <property type="entry name" value="PpnN_N"/>
</dbReference>
<dbReference type="EC" id="3.2.2.4" evidence="2"/>
<dbReference type="InterPro" id="IPR021826">
    <property type="entry name" value="PpnN_C"/>
</dbReference>
<gene>
    <name evidence="6" type="ORF">HNQ55_002645</name>
</gene>
<dbReference type="Proteomes" id="UP000537141">
    <property type="component" value="Unassembled WGS sequence"/>
</dbReference>
<reference evidence="6 7" key="1">
    <citation type="submission" date="2020-08" db="EMBL/GenBank/DDBJ databases">
        <title>Genomic Encyclopedia of Type Strains, Phase IV (KMG-IV): sequencing the most valuable type-strain genomes for metagenomic binning, comparative biology and taxonomic classification.</title>
        <authorList>
            <person name="Goeker M."/>
        </authorList>
    </citation>
    <scope>NUCLEOTIDE SEQUENCE [LARGE SCALE GENOMIC DNA]</scope>
    <source>
        <strain evidence="6 7">DSM 26287</strain>
    </source>
</reference>
<dbReference type="Gene3D" id="3.40.50.450">
    <property type="match status" value="1"/>
</dbReference>
<evidence type="ECO:0000259" key="4">
    <source>
        <dbReference type="Pfam" id="PF11892"/>
    </source>
</evidence>
<dbReference type="Pfam" id="PF11892">
    <property type="entry name" value="PpnN_C"/>
    <property type="match status" value="1"/>
</dbReference>
<dbReference type="Gene3D" id="3.30.1850.10">
    <property type="entry name" value="MoCo carrier protein-like"/>
    <property type="match status" value="1"/>
</dbReference>
<dbReference type="NCBIfam" id="NF038390">
    <property type="entry name" value="Nsidase_PpnN"/>
    <property type="match status" value="1"/>
</dbReference>
<dbReference type="Pfam" id="PF14793">
    <property type="entry name" value="DUF4478"/>
    <property type="match status" value="1"/>
</dbReference>
<dbReference type="GO" id="GO:0005829">
    <property type="term" value="C:cytosol"/>
    <property type="evidence" value="ECO:0007669"/>
    <property type="project" value="TreeGrafter"/>
</dbReference>
<evidence type="ECO:0000256" key="2">
    <source>
        <dbReference type="ARBA" id="ARBA00011985"/>
    </source>
</evidence>
<keyword evidence="7" id="KW-1185">Reference proteome</keyword>
<dbReference type="Pfam" id="PF03641">
    <property type="entry name" value="Lysine_decarbox"/>
    <property type="match status" value="1"/>
</dbReference>
<dbReference type="AlphaFoldDB" id="A0A7X0NIP3"/>
<dbReference type="InterPro" id="IPR031100">
    <property type="entry name" value="LOG_fam"/>
</dbReference>
<dbReference type="EMBL" id="JACHHU010000024">
    <property type="protein sequence ID" value="MBB6544121.1"/>
    <property type="molecule type" value="Genomic_DNA"/>
</dbReference>
<evidence type="ECO:0000256" key="3">
    <source>
        <dbReference type="ARBA" id="ARBA00031983"/>
    </source>
</evidence>
<dbReference type="RefSeq" id="WP_184424942.1">
    <property type="nucleotide sequence ID" value="NZ_AP027362.1"/>
</dbReference>
<protein>
    <recommendedName>
        <fullName evidence="3">AMP nucleosidase</fullName>
        <ecNumber evidence="2">3.2.2.4</ecNumber>
    </recommendedName>
    <alternativeName>
        <fullName evidence="3">AMP nucleosidase</fullName>
    </alternativeName>
</protein>
<sequence length="448" mass="50097">MQTQLNPVGNMNLLSPLEVAQLQESATCQLYHLYRNCSLAVLNSGSHTDDAEIIYQQFKDFNIKVLRRERGVKIELENPPLHAFVDGKIIRGILEHLSAVLRDILFTNNRYCEDDSSAKITHNTFDIIRNANIIIPDSDPNLVTCWGGHSISTIEYKYTKEVGYQLGLRSFNICTGCGPGAMKGPMKGATIGHAKQRINNGRYIGITEPSIIAAEPPNPIVNELVIMPDIEKRLEAFVRVSHGIIIFPGGAGTAEELLYILGIMLHPKNQSQKLPIILTGPAESAEYFKQIDTFIGETLGKTAQDLYQIIIDDAQLVAQTMSKGLEEVLTYRKEISDAYHFNWSLVIEPEFQHPFKPTHENIANTEISYNLDTATLAANLRRIFSGIVAGNVKAEGIKAIREHGVYKITGDIKIMKLMDNLLNSFVEQQRMKLPGSIYVPCYQVLKEK</sequence>
<dbReference type="InterPro" id="IPR037153">
    <property type="entry name" value="PpnN-like_sf"/>
</dbReference>
<dbReference type="PANTHER" id="PTHR43393:SF1">
    <property type="entry name" value="PYRIMIDINE_PURINE NUCLEOTIDE 5'-MONOPHOSPHATE NUCLEOSIDASE"/>
    <property type="match status" value="1"/>
</dbReference>
<organism evidence="6 7">
    <name type="scientific">Thalassotalea piscium</name>
    <dbReference type="NCBI Taxonomy" id="1230533"/>
    <lineage>
        <taxon>Bacteria</taxon>
        <taxon>Pseudomonadati</taxon>
        <taxon>Pseudomonadota</taxon>
        <taxon>Gammaproteobacteria</taxon>
        <taxon>Alteromonadales</taxon>
        <taxon>Colwelliaceae</taxon>
        <taxon>Thalassotalea</taxon>
    </lineage>
</organism>
<name>A0A7X0NIP3_9GAMM</name>
<dbReference type="SUPFAM" id="SSF102405">
    <property type="entry name" value="MCP/YpsA-like"/>
    <property type="match status" value="1"/>
</dbReference>
<dbReference type="InterPro" id="IPR049788">
    <property type="entry name" value="PpnN"/>
</dbReference>
<evidence type="ECO:0000313" key="7">
    <source>
        <dbReference type="Proteomes" id="UP000537141"/>
    </source>
</evidence>
<evidence type="ECO:0000313" key="6">
    <source>
        <dbReference type="EMBL" id="MBB6544121.1"/>
    </source>
</evidence>
<accession>A0A7X0NIP3</accession>
<proteinExistence type="predicted"/>
<feature type="domain" description="Pyrimidine/purine nucleotide 5'-monophosphate nucleosidase N-terminal" evidence="5">
    <location>
        <begin position="4"/>
        <end position="110"/>
    </location>
</feature>
<evidence type="ECO:0000256" key="1">
    <source>
        <dbReference type="ARBA" id="ARBA00000274"/>
    </source>
</evidence>
<feature type="domain" description="Pyrimidine/purine nucleotide 5'-monophosphate nucleosidase C-terminal" evidence="4">
    <location>
        <begin position="326"/>
        <end position="444"/>
    </location>
</feature>